<evidence type="ECO:0000313" key="5">
    <source>
        <dbReference type="Proteomes" id="UP001608902"/>
    </source>
</evidence>
<protein>
    <recommendedName>
        <fullName evidence="3">Acyl-CoA dehydrogenase/oxidase C-terminal domain-containing protein</fullName>
    </recommendedName>
</protein>
<dbReference type="Proteomes" id="UP001608902">
    <property type="component" value="Unassembled WGS sequence"/>
</dbReference>
<dbReference type="InterPro" id="IPR009075">
    <property type="entry name" value="AcylCo_DH/oxidase_C"/>
</dbReference>
<dbReference type="AlphaFoldDB" id="A0ABD6EZ61"/>
<dbReference type="Pfam" id="PF00441">
    <property type="entry name" value="Acyl-CoA_dh_1"/>
    <property type="match status" value="1"/>
</dbReference>
<keyword evidence="5" id="KW-1185">Reference proteome</keyword>
<keyword evidence="1" id="KW-0285">Flavoprotein</keyword>
<dbReference type="SUPFAM" id="SSF47203">
    <property type="entry name" value="Acyl-CoA dehydrogenase C-terminal domain-like"/>
    <property type="match status" value="1"/>
</dbReference>
<evidence type="ECO:0000256" key="1">
    <source>
        <dbReference type="ARBA" id="ARBA00022630"/>
    </source>
</evidence>
<dbReference type="PANTHER" id="PTHR48083">
    <property type="entry name" value="MEDIUM-CHAIN SPECIFIC ACYL-COA DEHYDROGENASE, MITOCHONDRIAL-RELATED"/>
    <property type="match status" value="1"/>
</dbReference>
<organism evidence="4 5">
    <name type="scientific">Gnathostoma spinigerum</name>
    <dbReference type="NCBI Taxonomy" id="75299"/>
    <lineage>
        <taxon>Eukaryota</taxon>
        <taxon>Metazoa</taxon>
        <taxon>Ecdysozoa</taxon>
        <taxon>Nematoda</taxon>
        <taxon>Chromadorea</taxon>
        <taxon>Rhabditida</taxon>
        <taxon>Spirurina</taxon>
        <taxon>Gnathostomatomorpha</taxon>
        <taxon>Gnathostomatoidea</taxon>
        <taxon>Gnathostomatidae</taxon>
        <taxon>Gnathostoma</taxon>
    </lineage>
</organism>
<gene>
    <name evidence="4" type="ORF">AB6A40_009475</name>
</gene>
<comment type="caution">
    <text evidence="4">The sequence shown here is derived from an EMBL/GenBank/DDBJ whole genome shotgun (WGS) entry which is preliminary data.</text>
</comment>
<evidence type="ECO:0000256" key="2">
    <source>
        <dbReference type="ARBA" id="ARBA00023002"/>
    </source>
</evidence>
<keyword evidence="2" id="KW-0560">Oxidoreductase</keyword>
<evidence type="ECO:0000313" key="4">
    <source>
        <dbReference type="EMBL" id="MFH4982766.1"/>
    </source>
</evidence>
<feature type="domain" description="Acyl-CoA dehydrogenase/oxidase C-terminal" evidence="3">
    <location>
        <begin position="1"/>
        <end position="53"/>
    </location>
</feature>
<dbReference type="EMBL" id="JBGFUD010010045">
    <property type="protein sequence ID" value="MFH4982766.1"/>
    <property type="molecule type" value="Genomic_DNA"/>
</dbReference>
<dbReference type="Gene3D" id="1.20.140.10">
    <property type="entry name" value="Butyryl-CoA Dehydrogenase, subunit A, domain 3"/>
    <property type="match status" value="1"/>
</dbReference>
<name>A0ABD6EZ61_9BILA</name>
<accession>A0ABD6EZ61</accession>
<dbReference type="InterPro" id="IPR050741">
    <property type="entry name" value="Acyl-CoA_dehydrogenase"/>
</dbReference>
<reference evidence="4 5" key="1">
    <citation type="submission" date="2024-08" db="EMBL/GenBank/DDBJ databases">
        <title>Gnathostoma spinigerum genome.</title>
        <authorList>
            <person name="Gonzalez-Bertolin B."/>
            <person name="Monzon S."/>
            <person name="Zaballos A."/>
            <person name="Jimenez P."/>
            <person name="Dekumyoy P."/>
            <person name="Varona S."/>
            <person name="Cuesta I."/>
            <person name="Sumanam S."/>
            <person name="Adisakwattana P."/>
            <person name="Gasser R.B."/>
            <person name="Hernandez-Gonzalez A."/>
            <person name="Young N.D."/>
            <person name="Perteguer M.J."/>
        </authorList>
    </citation>
    <scope>NUCLEOTIDE SEQUENCE [LARGE SCALE GENOMIC DNA]</scope>
    <source>
        <strain evidence="4">AL3</strain>
        <tissue evidence="4">Liver</tissue>
    </source>
</reference>
<dbReference type="GO" id="GO:0016491">
    <property type="term" value="F:oxidoreductase activity"/>
    <property type="evidence" value="ECO:0007669"/>
    <property type="project" value="UniProtKB-KW"/>
</dbReference>
<dbReference type="InterPro" id="IPR036250">
    <property type="entry name" value="AcylCo_DH-like_C"/>
</dbReference>
<proteinExistence type="predicted"/>
<dbReference type="PANTHER" id="PTHR48083:SF2">
    <property type="entry name" value="MEDIUM-CHAIN SPECIFIC ACYL-COA DEHYDROGENASE, MITOCHONDRIAL"/>
    <property type="match status" value="1"/>
</dbReference>
<evidence type="ECO:0000259" key="3">
    <source>
        <dbReference type="Pfam" id="PF00441"/>
    </source>
</evidence>
<sequence>MANGLAARCLDEASKYALERKTFGVPIAQHQGIAFMLTDMAMNLELSRLVTYRNEVSRDNFDRLCAGVGMARGMR</sequence>